<keyword evidence="4 7" id="KW-0808">Transferase</keyword>
<dbReference type="EMBL" id="FOOU01000003">
    <property type="protein sequence ID" value="SFG07202.1"/>
    <property type="molecule type" value="Genomic_DNA"/>
</dbReference>
<keyword evidence="8" id="KW-1185">Reference proteome</keyword>
<keyword evidence="3" id="KW-0328">Glycosyltransferase</keyword>
<dbReference type="InterPro" id="IPR026461">
    <property type="entry name" value="Trfase_2_rSAM/seldom_assoc"/>
</dbReference>
<dbReference type="AlphaFoldDB" id="A0A1I2NTK9"/>
<organism evidence="7 8">
    <name type="scientific">Neptunomonas qingdaonensis</name>
    <dbReference type="NCBI Taxonomy" id="1045558"/>
    <lineage>
        <taxon>Bacteria</taxon>
        <taxon>Pseudomonadati</taxon>
        <taxon>Pseudomonadota</taxon>
        <taxon>Gammaproteobacteria</taxon>
        <taxon>Oceanospirillales</taxon>
        <taxon>Oceanospirillaceae</taxon>
        <taxon>Neptunomonas</taxon>
    </lineage>
</organism>
<sequence length="236" mass="26650">MSASPTPVVSIIIPTLDEARIIVAKLQALQYLRPQCELIIVDGGSRDASMELARGWVDKLVESPAGRAKQMNAGVQASSAELLLFLHLDTDVPANLMELLPIQRDVYDYWGRFDVTIDGQHRMLPIVAFFMNMRSRITGIATGDQGIFVSRSLFNKVGGFPDQPLMEDIEISRRLLSEVRPVCIRQKVVTSGRRWEQKGAIRTIVLMWSLRWAYWCGEAPDKLAERYGYRVGKNNK</sequence>
<dbReference type="OrthoDB" id="5291101at2"/>
<dbReference type="Proteomes" id="UP000198623">
    <property type="component" value="Unassembled WGS sequence"/>
</dbReference>
<dbReference type="CDD" id="cd02522">
    <property type="entry name" value="GT_2_like_a"/>
    <property type="match status" value="1"/>
</dbReference>
<dbReference type="SUPFAM" id="SSF53448">
    <property type="entry name" value="Nucleotide-diphospho-sugar transferases"/>
    <property type="match status" value="1"/>
</dbReference>
<feature type="domain" description="Glycosyltransferase 2-like" evidence="6">
    <location>
        <begin position="10"/>
        <end position="98"/>
    </location>
</feature>
<dbReference type="RefSeq" id="WP_090725565.1">
    <property type="nucleotide sequence ID" value="NZ_FOOU01000003.1"/>
</dbReference>
<protein>
    <submittedName>
        <fullName evidence="7">Transferase 2, rSAM/selenodomain-associated</fullName>
    </submittedName>
</protein>
<keyword evidence="5" id="KW-0472">Membrane</keyword>
<proteinExistence type="predicted"/>
<evidence type="ECO:0000313" key="7">
    <source>
        <dbReference type="EMBL" id="SFG07202.1"/>
    </source>
</evidence>
<dbReference type="PANTHER" id="PTHR43646">
    <property type="entry name" value="GLYCOSYLTRANSFERASE"/>
    <property type="match status" value="1"/>
</dbReference>
<dbReference type="STRING" id="1045558.SAMN05216175_103112"/>
<dbReference type="GO" id="GO:0016757">
    <property type="term" value="F:glycosyltransferase activity"/>
    <property type="evidence" value="ECO:0007669"/>
    <property type="project" value="UniProtKB-KW"/>
</dbReference>
<evidence type="ECO:0000256" key="4">
    <source>
        <dbReference type="ARBA" id="ARBA00022679"/>
    </source>
</evidence>
<evidence type="ECO:0000256" key="5">
    <source>
        <dbReference type="ARBA" id="ARBA00023136"/>
    </source>
</evidence>
<reference evidence="8" key="1">
    <citation type="submission" date="2016-10" db="EMBL/GenBank/DDBJ databases">
        <authorList>
            <person name="Varghese N."/>
            <person name="Submissions S."/>
        </authorList>
    </citation>
    <scope>NUCLEOTIDE SEQUENCE [LARGE SCALE GENOMIC DNA]</scope>
    <source>
        <strain evidence="8">CGMCC 1.10971</strain>
    </source>
</reference>
<dbReference type="NCBIfam" id="TIGR04283">
    <property type="entry name" value="glyco_like_mftF"/>
    <property type="match status" value="1"/>
</dbReference>
<accession>A0A1I2NTK9</accession>
<dbReference type="Pfam" id="PF00535">
    <property type="entry name" value="Glycos_transf_2"/>
    <property type="match status" value="1"/>
</dbReference>
<dbReference type="Gene3D" id="3.90.550.10">
    <property type="entry name" value="Spore Coat Polysaccharide Biosynthesis Protein SpsA, Chain A"/>
    <property type="match status" value="1"/>
</dbReference>
<evidence type="ECO:0000259" key="6">
    <source>
        <dbReference type="Pfam" id="PF00535"/>
    </source>
</evidence>
<keyword evidence="2" id="KW-1003">Cell membrane</keyword>
<dbReference type="GO" id="GO:0005886">
    <property type="term" value="C:plasma membrane"/>
    <property type="evidence" value="ECO:0007669"/>
    <property type="project" value="UniProtKB-SubCell"/>
</dbReference>
<evidence type="ECO:0000313" key="8">
    <source>
        <dbReference type="Proteomes" id="UP000198623"/>
    </source>
</evidence>
<dbReference type="PANTHER" id="PTHR43646:SF2">
    <property type="entry name" value="GLYCOSYLTRANSFERASE 2-LIKE DOMAIN-CONTAINING PROTEIN"/>
    <property type="match status" value="1"/>
</dbReference>
<evidence type="ECO:0000256" key="1">
    <source>
        <dbReference type="ARBA" id="ARBA00004236"/>
    </source>
</evidence>
<evidence type="ECO:0000256" key="3">
    <source>
        <dbReference type="ARBA" id="ARBA00022676"/>
    </source>
</evidence>
<gene>
    <name evidence="7" type="ORF">SAMN05216175_103112</name>
</gene>
<dbReference type="InterPro" id="IPR029044">
    <property type="entry name" value="Nucleotide-diphossugar_trans"/>
</dbReference>
<dbReference type="InterPro" id="IPR001173">
    <property type="entry name" value="Glyco_trans_2-like"/>
</dbReference>
<evidence type="ECO:0000256" key="2">
    <source>
        <dbReference type="ARBA" id="ARBA00022475"/>
    </source>
</evidence>
<comment type="subcellular location">
    <subcellularLocation>
        <location evidence="1">Cell membrane</location>
    </subcellularLocation>
</comment>
<name>A0A1I2NTK9_9GAMM</name>